<dbReference type="EMBL" id="HBIB01044554">
    <property type="protein sequence ID" value="CAE0266778.1"/>
    <property type="molecule type" value="Transcribed_RNA"/>
</dbReference>
<feature type="region of interest" description="Disordered" evidence="1">
    <location>
        <begin position="73"/>
        <end position="156"/>
    </location>
</feature>
<feature type="compositionally biased region" description="Basic and acidic residues" evidence="1">
    <location>
        <begin position="143"/>
        <end position="154"/>
    </location>
</feature>
<evidence type="ECO:0000256" key="1">
    <source>
        <dbReference type="SAM" id="MobiDB-lite"/>
    </source>
</evidence>
<dbReference type="AlphaFoldDB" id="A0A7S3LVR3"/>
<proteinExistence type="predicted"/>
<protein>
    <submittedName>
        <fullName evidence="2">Uncharacterized protein</fullName>
    </submittedName>
</protein>
<sequence length="304" mass="33377">MAASSSRTQLSQQRDEKDEMILSLKLTIGALTDQNTLITKELGSLCSTLQSIEEKMDSIVKLVADKIPADDTVCEERDRSRHRQSIRSSTARKRVSEEKENISGAIHNEQSESRLRSQESPFLSPISSMSLERGGDSSVTLSGRKEQSFHRFGDPQKSGRAAILTTVESLLANAEGGRAREVLLSRVDVTASDMEILSKLDEIQQDCEATEAVLLAALQELDGADNSKGFRIALRVWCHVAGYNPDFFSTFGVELAAAALEVLGSFGLPDEEVVAQLHPYFSVEEISYLFRTLKKGGAQHRLGS</sequence>
<feature type="compositionally biased region" description="Basic residues" evidence="1">
    <location>
        <begin position="80"/>
        <end position="93"/>
    </location>
</feature>
<gene>
    <name evidence="2" type="ORF">PBIL07802_LOCUS29120</name>
</gene>
<evidence type="ECO:0000313" key="2">
    <source>
        <dbReference type="EMBL" id="CAE0266778.1"/>
    </source>
</evidence>
<organism evidence="2">
    <name type="scientific">Palpitomonas bilix</name>
    <dbReference type="NCBI Taxonomy" id="652834"/>
    <lineage>
        <taxon>Eukaryota</taxon>
        <taxon>Eukaryota incertae sedis</taxon>
    </lineage>
</organism>
<name>A0A7S3LVR3_9EUKA</name>
<accession>A0A7S3LVR3</accession>
<reference evidence="2" key="1">
    <citation type="submission" date="2021-01" db="EMBL/GenBank/DDBJ databases">
        <authorList>
            <person name="Corre E."/>
            <person name="Pelletier E."/>
            <person name="Niang G."/>
            <person name="Scheremetjew M."/>
            <person name="Finn R."/>
            <person name="Kale V."/>
            <person name="Holt S."/>
            <person name="Cochrane G."/>
            <person name="Meng A."/>
            <person name="Brown T."/>
            <person name="Cohen L."/>
        </authorList>
    </citation>
    <scope>NUCLEOTIDE SEQUENCE</scope>
    <source>
        <strain evidence="2">NIES-2562</strain>
    </source>
</reference>